<evidence type="ECO:0000313" key="2">
    <source>
        <dbReference type="EMBL" id="GJJ75278.1"/>
    </source>
</evidence>
<dbReference type="Pfam" id="PF11709">
    <property type="entry name" value="Mit_ribos_Mrp51"/>
    <property type="match status" value="1"/>
</dbReference>
<reference evidence="2" key="1">
    <citation type="submission" date="2021-11" db="EMBL/GenBank/DDBJ databases">
        <authorList>
            <person name="Herlambang A."/>
            <person name="Guo Y."/>
            <person name="Takashima Y."/>
            <person name="Nishizawa T."/>
        </authorList>
    </citation>
    <scope>NUCLEOTIDE SEQUENCE</scope>
    <source>
        <strain evidence="2">E1425</strain>
    </source>
</reference>
<reference evidence="2" key="2">
    <citation type="journal article" date="2022" name="Microbiol. Resour. Announc.">
        <title>Whole-Genome Sequence of Entomortierella parvispora E1425, a Mucoromycotan Fungus Associated with Burkholderiaceae-Related Endosymbiotic Bacteria.</title>
        <authorList>
            <person name="Herlambang A."/>
            <person name="Guo Y."/>
            <person name="Takashima Y."/>
            <person name="Narisawa K."/>
            <person name="Ohta H."/>
            <person name="Nishizawa T."/>
        </authorList>
    </citation>
    <scope>NUCLEOTIDE SEQUENCE</scope>
    <source>
        <strain evidence="2">E1425</strain>
    </source>
</reference>
<feature type="compositionally biased region" description="Polar residues" evidence="1">
    <location>
        <begin position="280"/>
        <end position="291"/>
    </location>
</feature>
<protein>
    <submittedName>
        <fullName evidence="2">Uncharacterized protein</fullName>
    </submittedName>
</protein>
<dbReference type="PANTHER" id="PTHR28058:SF1">
    <property type="entry name" value="SMALL RIBOSOMAL SUBUNIT PROTEIN BS1M"/>
    <property type="match status" value="1"/>
</dbReference>
<name>A0A9P3LYM6_9FUNG</name>
<dbReference type="AlphaFoldDB" id="A0A9P3LYM6"/>
<sequence>MERSFSHLLRTSRLATYDRSIGQIYTTPSKAKAVGDWGLKRNLPTVLRTHLLKIEQLDTAEHQTPFQSGSSEFLFLQRWKENFPRSRPPQPQPITVKKDLSAMSELEFQKLLQEAKGKRQAWKEALAKNEVKAEDHLQFMDIQTKSIKASQYDTNPNTSMHTAQSATIVAGSNTKAKVGPTYGFYEPSTPTIVQGRSLGQRRQNPVIGVSGVVAHLPSYAAPQHQNLSKSLQSFYVSSAELEADGRPNVVLSLTPPPAAGSWMANSGREQRQRNLLPQGADSTNMDDSAYTSARRRVVSRVNDLLDKRDQSTTRS</sequence>
<evidence type="ECO:0000313" key="3">
    <source>
        <dbReference type="Proteomes" id="UP000827284"/>
    </source>
</evidence>
<accession>A0A9P3LYM6</accession>
<proteinExistence type="predicted"/>
<comment type="caution">
    <text evidence="2">The sequence shown here is derived from an EMBL/GenBank/DDBJ whole genome shotgun (WGS) entry which is preliminary data.</text>
</comment>
<organism evidence="2 3">
    <name type="scientific">Entomortierella parvispora</name>
    <dbReference type="NCBI Taxonomy" id="205924"/>
    <lineage>
        <taxon>Eukaryota</taxon>
        <taxon>Fungi</taxon>
        <taxon>Fungi incertae sedis</taxon>
        <taxon>Mucoromycota</taxon>
        <taxon>Mortierellomycotina</taxon>
        <taxon>Mortierellomycetes</taxon>
        <taxon>Mortierellales</taxon>
        <taxon>Mortierellaceae</taxon>
        <taxon>Entomortierella</taxon>
    </lineage>
</organism>
<dbReference type="Proteomes" id="UP000827284">
    <property type="component" value="Unassembled WGS sequence"/>
</dbReference>
<feature type="region of interest" description="Disordered" evidence="1">
    <location>
        <begin position="276"/>
        <end position="295"/>
    </location>
</feature>
<dbReference type="PANTHER" id="PTHR28058">
    <property type="entry name" value="37S RIBOSOMAL PROTEIN MRP51, MITOCHONDRIAL"/>
    <property type="match status" value="1"/>
</dbReference>
<dbReference type="OrthoDB" id="2735536at2759"/>
<dbReference type="InterPro" id="IPR016712">
    <property type="entry name" value="Rbsml_bS1m-like"/>
</dbReference>
<dbReference type="EMBL" id="BQFW01000010">
    <property type="protein sequence ID" value="GJJ75278.1"/>
    <property type="molecule type" value="Genomic_DNA"/>
</dbReference>
<gene>
    <name evidence="2" type="ORF">EMPS_07636</name>
</gene>
<keyword evidence="3" id="KW-1185">Reference proteome</keyword>
<evidence type="ECO:0000256" key="1">
    <source>
        <dbReference type="SAM" id="MobiDB-lite"/>
    </source>
</evidence>